<evidence type="ECO:0000259" key="14">
    <source>
        <dbReference type="Pfam" id="PF08544"/>
    </source>
</evidence>
<evidence type="ECO:0000256" key="7">
    <source>
        <dbReference type="ARBA" id="ARBA00022840"/>
    </source>
</evidence>
<comment type="function">
    <text evidence="11">Catalyzes the transfer of the gamma-phosphate of ATP to D-galactose to form alpha-D-galactose-1-phosphate (Gal-1-P).</text>
</comment>
<dbReference type="GO" id="GO:0005524">
    <property type="term" value="F:ATP binding"/>
    <property type="evidence" value="ECO:0007669"/>
    <property type="project" value="UniProtKB-UniRule"/>
</dbReference>
<dbReference type="Pfam" id="PF08544">
    <property type="entry name" value="GHMP_kinases_C"/>
    <property type="match status" value="1"/>
</dbReference>
<dbReference type="AlphaFoldDB" id="A0A5N5W2I8"/>
<dbReference type="SUPFAM" id="SSF54211">
    <property type="entry name" value="Ribosomal protein S5 domain 2-like"/>
    <property type="match status" value="1"/>
</dbReference>
<dbReference type="InterPro" id="IPR013750">
    <property type="entry name" value="GHMP_kinase_C_dom"/>
</dbReference>
<evidence type="ECO:0000256" key="9">
    <source>
        <dbReference type="ARBA" id="ARBA00023144"/>
    </source>
</evidence>
<evidence type="ECO:0000259" key="15">
    <source>
        <dbReference type="Pfam" id="PF10509"/>
    </source>
</evidence>
<dbReference type="RefSeq" id="WP_152265407.1">
    <property type="nucleotide sequence ID" value="NZ_VOKX01000108.1"/>
</dbReference>
<dbReference type="InterPro" id="IPR019741">
    <property type="entry name" value="Galactokinase_CS"/>
</dbReference>
<keyword evidence="5 11" id="KW-0547">Nucleotide-binding</keyword>
<keyword evidence="9 11" id="KW-0299">Galactose metabolism</keyword>
<evidence type="ECO:0000256" key="3">
    <source>
        <dbReference type="ARBA" id="ARBA00022679"/>
    </source>
</evidence>
<comment type="similarity">
    <text evidence="1 11">Belongs to the GHMP kinase family. GalK subfamily.</text>
</comment>
<feature type="binding site" evidence="11">
    <location>
        <position position="64"/>
    </location>
    <ligand>
        <name>ATP</name>
        <dbReference type="ChEBI" id="CHEBI:30616"/>
    </ligand>
</feature>
<dbReference type="Pfam" id="PF10509">
    <property type="entry name" value="GalKase_gal_bdg"/>
    <property type="match status" value="1"/>
</dbReference>
<evidence type="ECO:0000256" key="6">
    <source>
        <dbReference type="ARBA" id="ARBA00022777"/>
    </source>
</evidence>
<dbReference type="NCBIfam" id="TIGR00131">
    <property type="entry name" value="gal_kin"/>
    <property type="match status" value="1"/>
</dbReference>
<dbReference type="FunFam" id="3.30.230.10:FF:000017">
    <property type="entry name" value="Galactokinase"/>
    <property type="match status" value="1"/>
</dbReference>
<dbReference type="EC" id="2.7.1.6" evidence="11 12"/>
<dbReference type="Gene3D" id="3.30.230.10">
    <property type="match status" value="1"/>
</dbReference>
<dbReference type="Gene3D" id="3.30.70.890">
    <property type="entry name" value="GHMP kinase, C-terminal domain"/>
    <property type="match status" value="1"/>
</dbReference>
<dbReference type="UniPathway" id="UPA00214"/>
<dbReference type="GO" id="GO:0000287">
    <property type="term" value="F:magnesium ion binding"/>
    <property type="evidence" value="ECO:0007669"/>
    <property type="project" value="UniProtKB-UniRule"/>
</dbReference>
<keyword evidence="2 11" id="KW-0963">Cytoplasm</keyword>
<feature type="active site" description="Proton acceptor" evidence="11">
    <location>
        <position position="169"/>
    </location>
</feature>
<evidence type="ECO:0000256" key="1">
    <source>
        <dbReference type="ARBA" id="ARBA00006566"/>
    </source>
</evidence>
<dbReference type="GO" id="GO:0006012">
    <property type="term" value="P:galactose metabolic process"/>
    <property type="evidence" value="ECO:0007669"/>
    <property type="project" value="UniProtKB-UniRule"/>
</dbReference>
<accession>A0A5N5W2I8</accession>
<evidence type="ECO:0000313" key="17">
    <source>
        <dbReference type="Proteomes" id="UP000327000"/>
    </source>
</evidence>
<keyword evidence="17" id="KW-1185">Reference proteome</keyword>
<sequence length="379" mass="38804">MNPEAGFRAVYGRAPDGVWSAPGRVNLIGEHTDYNDGLVLPTALSRRTRVAAAARPDGLLRLHSARADGGVVTLERDELVPGRVRGWAAYPAGVVWALRAAGLAVGGADLHVESDVPQGAGLSSSAALEIATALAVTGVHGLAPEPAELARLARHAEHAFVGVPCGIMDQTAAARCRAGHALHLDTRDLTVRHLPFDPAAHGLRLLVVDVRVRRALADGAYAARRAACEAGARALGVRALRDVALAQLPDALSALPAELRPVVRHVVTENERVARVAALLAAGDLRAAGPPLTAGHASLRDDFAVSCPELDLAVDTARAAGALGARMTGGGFGGSAIALVDEERAEAVERAVGSAFASAGFRAPAVFAVTAGKGAGRDG</sequence>
<comment type="catalytic activity">
    <reaction evidence="11">
        <text>alpha-D-galactose + ATP = alpha-D-galactose 1-phosphate + ADP + H(+)</text>
        <dbReference type="Rhea" id="RHEA:13553"/>
        <dbReference type="ChEBI" id="CHEBI:15378"/>
        <dbReference type="ChEBI" id="CHEBI:28061"/>
        <dbReference type="ChEBI" id="CHEBI:30616"/>
        <dbReference type="ChEBI" id="CHEBI:58336"/>
        <dbReference type="ChEBI" id="CHEBI:456216"/>
        <dbReference type="EC" id="2.7.1.6"/>
    </reaction>
</comment>
<dbReference type="Pfam" id="PF00288">
    <property type="entry name" value="GHMP_kinases_N"/>
    <property type="match status" value="1"/>
</dbReference>
<dbReference type="PANTHER" id="PTHR10457">
    <property type="entry name" value="MEVALONATE KINASE/GALACTOKINASE"/>
    <property type="match status" value="1"/>
</dbReference>
<dbReference type="GO" id="GO:0004335">
    <property type="term" value="F:galactokinase activity"/>
    <property type="evidence" value="ECO:0007669"/>
    <property type="project" value="UniProtKB-UniRule"/>
</dbReference>
<protein>
    <recommendedName>
        <fullName evidence="11 12">Galactokinase</fullName>
        <ecNumber evidence="11 12">2.7.1.6</ecNumber>
    </recommendedName>
    <alternativeName>
        <fullName evidence="11">Galactose kinase</fullName>
    </alternativeName>
</protein>
<gene>
    <name evidence="11 16" type="primary">galK</name>
    <name evidence="16" type="ORF">FRZ00_27565</name>
</gene>
<comment type="caution">
    <text evidence="16">The sequence shown here is derived from an EMBL/GenBank/DDBJ whole genome shotgun (WGS) entry which is preliminary data.</text>
</comment>
<dbReference type="PANTHER" id="PTHR10457:SF7">
    <property type="entry name" value="GALACTOKINASE-RELATED"/>
    <property type="match status" value="1"/>
</dbReference>
<dbReference type="InterPro" id="IPR006204">
    <property type="entry name" value="GHMP_kinase_N_dom"/>
</dbReference>
<feature type="binding site" evidence="11">
    <location>
        <position position="157"/>
    </location>
    <ligand>
        <name>Mg(2+)</name>
        <dbReference type="ChEBI" id="CHEBI:18420"/>
    </ligand>
</feature>
<comment type="pathway">
    <text evidence="11">Carbohydrate metabolism; galactose metabolism.</text>
</comment>
<dbReference type="PRINTS" id="PR00959">
    <property type="entry name" value="MEVGALKINASE"/>
</dbReference>
<dbReference type="SUPFAM" id="SSF55060">
    <property type="entry name" value="GHMP Kinase, C-terminal domain"/>
    <property type="match status" value="1"/>
</dbReference>
<dbReference type="PIRSF" id="PIRSF000530">
    <property type="entry name" value="Galactokinase"/>
    <property type="match status" value="1"/>
</dbReference>
<feature type="domain" description="GHMP kinase C-terminal" evidence="14">
    <location>
        <begin position="278"/>
        <end position="356"/>
    </location>
</feature>
<dbReference type="InterPro" id="IPR006203">
    <property type="entry name" value="GHMP_knse_ATP-bd_CS"/>
</dbReference>
<evidence type="ECO:0000256" key="8">
    <source>
        <dbReference type="ARBA" id="ARBA00022842"/>
    </source>
</evidence>
<keyword evidence="7 11" id="KW-0067">ATP-binding</keyword>
<dbReference type="GO" id="GO:0005829">
    <property type="term" value="C:cytosol"/>
    <property type="evidence" value="ECO:0007669"/>
    <property type="project" value="TreeGrafter"/>
</dbReference>
<evidence type="ECO:0000256" key="11">
    <source>
        <dbReference type="HAMAP-Rule" id="MF_00246"/>
    </source>
</evidence>
<dbReference type="HAMAP" id="MF_00246">
    <property type="entry name" value="Galactokinase"/>
    <property type="match status" value="1"/>
</dbReference>
<dbReference type="InterPro" id="IPR022963">
    <property type="entry name" value="Galactokinase_bac"/>
</dbReference>
<keyword evidence="6 11" id="KW-0418">Kinase</keyword>
<feature type="binding site" evidence="11">
    <location>
        <position position="221"/>
    </location>
    <ligand>
        <name>substrate</name>
    </ligand>
</feature>
<dbReference type="InterPro" id="IPR020568">
    <property type="entry name" value="Ribosomal_Su5_D2-typ_SF"/>
</dbReference>
<dbReference type="PRINTS" id="PR00473">
    <property type="entry name" value="GALCTOKINASE"/>
</dbReference>
<dbReference type="OrthoDB" id="250531at2"/>
<evidence type="ECO:0000256" key="4">
    <source>
        <dbReference type="ARBA" id="ARBA00022723"/>
    </source>
</evidence>
<dbReference type="InterPro" id="IPR019539">
    <property type="entry name" value="GalKase_N"/>
</dbReference>
<feature type="binding site" evidence="11">
    <location>
        <begin position="30"/>
        <end position="33"/>
    </location>
    <ligand>
        <name>substrate</name>
    </ligand>
</feature>
<feature type="site" description="Transition state stabilizer" evidence="11">
    <location>
        <position position="24"/>
    </location>
</feature>
<evidence type="ECO:0000256" key="12">
    <source>
        <dbReference type="NCBIfam" id="TIGR00131"/>
    </source>
</evidence>
<feature type="binding site" evidence="11">
    <location>
        <position position="125"/>
    </location>
    <ligand>
        <name>Mg(2+)</name>
        <dbReference type="ChEBI" id="CHEBI:18420"/>
    </ligand>
</feature>
<keyword evidence="8 11" id="KW-0460">Magnesium</keyword>
<keyword evidence="10 11" id="KW-0119">Carbohydrate metabolism</keyword>
<evidence type="ECO:0000313" key="16">
    <source>
        <dbReference type="EMBL" id="KAB7835381.1"/>
    </source>
</evidence>
<dbReference type="Proteomes" id="UP000327000">
    <property type="component" value="Unassembled WGS sequence"/>
</dbReference>
<dbReference type="PROSITE" id="PS00627">
    <property type="entry name" value="GHMP_KINASES_ATP"/>
    <property type="match status" value="1"/>
</dbReference>
<dbReference type="InterPro" id="IPR036554">
    <property type="entry name" value="GHMP_kinase_C_sf"/>
</dbReference>
<evidence type="ECO:0000259" key="13">
    <source>
        <dbReference type="Pfam" id="PF00288"/>
    </source>
</evidence>
<comment type="subcellular location">
    <subcellularLocation>
        <location evidence="11">Cytoplasm</location>
    </subcellularLocation>
</comment>
<reference evidence="16 17" key="1">
    <citation type="journal article" date="2019" name="Microb. Cell Fact.">
        <title>Exploring novel herbicidin analogues by transcriptional regulator overexpression and MS/MS molecular networking.</title>
        <authorList>
            <person name="Shi Y."/>
            <person name="Gu R."/>
            <person name="Li Y."/>
            <person name="Wang X."/>
            <person name="Ren W."/>
            <person name="Li X."/>
            <person name="Wang L."/>
            <person name="Xie Y."/>
            <person name="Hong B."/>
        </authorList>
    </citation>
    <scope>NUCLEOTIDE SEQUENCE [LARGE SCALE GENOMIC DNA]</scope>
    <source>
        <strain evidence="16 17">US-43</strain>
    </source>
</reference>
<dbReference type="EMBL" id="VOKX01000108">
    <property type="protein sequence ID" value="KAB7835381.1"/>
    <property type="molecule type" value="Genomic_DNA"/>
</dbReference>
<organism evidence="16 17">
    <name type="scientific">Streptomyces mobaraensis</name>
    <name type="common">Streptoverticillium mobaraense</name>
    <dbReference type="NCBI Taxonomy" id="35621"/>
    <lineage>
        <taxon>Bacteria</taxon>
        <taxon>Bacillati</taxon>
        <taxon>Actinomycetota</taxon>
        <taxon>Actinomycetes</taxon>
        <taxon>Kitasatosporales</taxon>
        <taxon>Streptomycetaceae</taxon>
        <taxon>Streptomyces</taxon>
    </lineage>
</organism>
<feature type="binding site" evidence="11">
    <location>
        <begin position="119"/>
        <end position="125"/>
    </location>
    <ligand>
        <name>ATP</name>
        <dbReference type="ChEBI" id="CHEBI:30616"/>
    </ligand>
</feature>
<dbReference type="InterPro" id="IPR006206">
    <property type="entry name" value="Mevalonate/galactokinase"/>
</dbReference>
<evidence type="ECO:0000256" key="5">
    <source>
        <dbReference type="ARBA" id="ARBA00022741"/>
    </source>
</evidence>
<dbReference type="InterPro" id="IPR014721">
    <property type="entry name" value="Ribsml_uS5_D2-typ_fold_subgr"/>
</dbReference>
<proteinExistence type="inferred from homology"/>
<name>A0A5N5W2I8_STRMB</name>
<feature type="domain" description="Galactokinase N-terminal" evidence="15">
    <location>
        <begin position="7"/>
        <end position="53"/>
    </location>
</feature>
<dbReference type="PROSITE" id="PS00106">
    <property type="entry name" value="GALACTOKINASE"/>
    <property type="match status" value="1"/>
</dbReference>
<dbReference type="FunFam" id="3.30.70.890:FF:000001">
    <property type="entry name" value="Galactokinase"/>
    <property type="match status" value="1"/>
</dbReference>
<keyword evidence="4 11" id="KW-0479">Metal-binding</keyword>
<dbReference type="InterPro" id="IPR000705">
    <property type="entry name" value="Galactokinase"/>
</dbReference>
<keyword evidence="3 11" id="KW-0808">Transferase</keyword>
<feature type="domain" description="GHMP kinase N-terminal" evidence="13">
    <location>
        <begin position="90"/>
        <end position="174"/>
    </location>
</feature>
<evidence type="ECO:0000256" key="10">
    <source>
        <dbReference type="ARBA" id="ARBA00023277"/>
    </source>
</evidence>
<evidence type="ECO:0000256" key="2">
    <source>
        <dbReference type="ARBA" id="ARBA00022490"/>
    </source>
</evidence>